<dbReference type="PANTHER" id="PTHR43139">
    <property type="entry name" value="SI:DKEY-122A22.2"/>
    <property type="match status" value="1"/>
</dbReference>
<dbReference type="EMBL" id="OX459125">
    <property type="protein sequence ID" value="CAI9116659.1"/>
    <property type="molecule type" value="Genomic_DNA"/>
</dbReference>
<name>A0AAV1EAB5_OLDCO</name>
<dbReference type="AlphaFoldDB" id="A0AAV1EAB5"/>
<dbReference type="Gene3D" id="3.40.50.1820">
    <property type="entry name" value="alpha/beta hydrolase"/>
    <property type="match status" value="1"/>
</dbReference>
<gene>
    <name evidence="1" type="ORF">OLC1_LOCUS22897</name>
</gene>
<proteinExistence type="predicted"/>
<evidence type="ECO:0000313" key="1">
    <source>
        <dbReference type="EMBL" id="CAI9116659.1"/>
    </source>
</evidence>
<evidence type="ECO:0000313" key="2">
    <source>
        <dbReference type="Proteomes" id="UP001161247"/>
    </source>
</evidence>
<sequence length="124" mass="13630">MSLVRMSYGGFVAYSMAAQFKECVERVVICCAGVCLEEKDIKNRLFPVNDVDVAAAILLPETAETMRELLLYAFVKPPKALPSCLLNDFIDTTATNSTTSLSSWSMDNDIYQPELPIPKASAVD</sequence>
<organism evidence="1 2">
    <name type="scientific">Oldenlandia corymbosa var. corymbosa</name>
    <dbReference type="NCBI Taxonomy" id="529605"/>
    <lineage>
        <taxon>Eukaryota</taxon>
        <taxon>Viridiplantae</taxon>
        <taxon>Streptophyta</taxon>
        <taxon>Embryophyta</taxon>
        <taxon>Tracheophyta</taxon>
        <taxon>Spermatophyta</taxon>
        <taxon>Magnoliopsida</taxon>
        <taxon>eudicotyledons</taxon>
        <taxon>Gunneridae</taxon>
        <taxon>Pentapetalae</taxon>
        <taxon>asterids</taxon>
        <taxon>lamiids</taxon>
        <taxon>Gentianales</taxon>
        <taxon>Rubiaceae</taxon>
        <taxon>Rubioideae</taxon>
        <taxon>Spermacoceae</taxon>
        <taxon>Hedyotis-Oldenlandia complex</taxon>
        <taxon>Oldenlandia</taxon>
    </lineage>
</organism>
<dbReference type="InterPro" id="IPR052370">
    <property type="entry name" value="Meta-cleavage_hydrolase"/>
</dbReference>
<accession>A0AAV1EAB5</accession>
<protein>
    <submittedName>
        <fullName evidence="1">OLC1v1017864C1</fullName>
    </submittedName>
</protein>
<reference evidence="1" key="1">
    <citation type="submission" date="2023-03" db="EMBL/GenBank/DDBJ databases">
        <authorList>
            <person name="Julca I."/>
        </authorList>
    </citation>
    <scope>NUCLEOTIDE SEQUENCE</scope>
</reference>
<keyword evidence="2" id="KW-1185">Reference proteome</keyword>
<dbReference type="InterPro" id="IPR029058">
    <property type="entry name" value="AB_hydrolase_fold"/>
</dbReference>
<dbReference type="PANTHER" id="PTHR43139:SF59">
    <property type="entry name" value="ALPHA_BETA-HYDROLASES SUPERFAMILY PROTEIN"/>
    <property type="match status" value="1"/>
</dbReference>
<dbReference type="Proteomes" id="UP001161247">
    <property type="component" value="Chromosome 8"/>
</dbReference>
<dbReference type="SUPFAM" id="SSF53474">
    <property type="entry name" value="alpha/beta-Hydrolases"/>
    <property type="match status" value="1"/>
</dbReference>